<evidence type="ECO:0000313" key="2">
    <source>
        <dbReference type="EMBL" id="MPN04956.1"/>
    </source>
</evidence>
<dbReference type="EC" id="3.2.1.72" evidence="2"/>
<feature type="domain" description="Beta-xylosidase C-terminal Concanavalin A-like" evidence="1">
    <location>
        <begin position="3"/>
        <end position="106"/>
    </location>
</feature>
<sequence length="111" mass="12282">MAVSKNGLGEPVLIVVSCIAKSYDIVAEERITSTTINLKLCCDGKQIYYFYSYDNVRWSKISASSDFLLLSDDAIQPIGFTGAFCGVMVNDMSGKRKEAAFDYFSFSTIDD</sequence>
<dbReference type="SUPFAM" id="SSF49899">
    <property type="entry name" value="Concanavalin A-like lectins/glucanases"/>
    <property type="match status" value="1"/>
</dbReference>
<dbReference type="Gene3D" id="2.60.120.200">
    <property type="match status" value="1"/>
</dbReference>
<protein>
    <submittedName>
        <fullName evidence="2">Xylan 1,3-beta-xylosidase</fullName>
        <ecNumber evidence="2">3.2.1.72</ecNumber>
    </submittedName>
</protein>
<evidence type="ECO:0000259" key="1">
    <source>
        <dbReference type="Pfam" id="PF17851"/>
    </source>
</evidence>
<dbReference type="EMBL" id="VSSQ01050873">
    <property type="protein sequence ID" value="MPN04956.1"/>
    <property type="molecule type" value="Genomic_DNA"/>
</dbReference>
<dbReference type="Pfam" id="PF17851">
    <property type="entry name" value="GH43_C2"/>
    <property type="match status" value="1"/>
</dbReference>
<organism evidence="2">
    <name type="scientific">bioreactor metagenome</name>
    <dbReference type="NCBI Taxonomy" id="1076179"/>
    <lineage>
        <taxon>unclassified sequences</taxon>
        <taxon>metagenomes</taxon>
        <taxon>ecological metagenomes</taxon>
    </lineage>
</organism>
<proteinExistence type="predicted"/>
<name>A0A645EU53_9ZZZZ</name>
<reference evidence="2" key="1">
    <citation type="submission" date="2019-08" db="EMBL/GenBank/DDBJ databases">
        <authorList>
            <person name="Kucharzyk K."/>
            <person name="Murdoch R.W."/>
            <person name="Higgins S."/>
            <person name="Loffler F."/>
        </authorList>
    </citation>
    <scope>NUCLEOTIDE SEQUENCE</scope>
</reference>
<dbReference type="InterPro" id="IPR041542">
    <property type="entry name" value="GH43_C2"/>
</dbReference>
<keyword evidence="2" id="KW-0326">Glycosidase</keyword>
<dbReference type="InterPro" id="IPR013320">
    <property type="entry name" value="ConA-like_dom_sf"/>
</dbReference>
<accession>A0A645EU53</accession>
<gene>
    <name evidence="2" type="primary">xloA</name>
    <name evidence="2" type="ORF">SDC9_152205</name>
</gene>
<keyword evidence="2" id="KW-0378">Hydrolase</keyword>
<dbReference type="GO" id="GO:0033914">
    <property type="term" value="F:xylan 1,3-beta-xylosidase activity"/>
    <property type="evidence" value="ECO:0007669"/>
    <property type="project" value="UniProtKB-EC"/>
</dbReference>
<comment type="caution">
    <text evidence="2">The sequence shown here is derived from an EMBL/GenBank/DDBJ whole genome shotgun (WGS) entry which is preliminary data.</text>
</comment>
<dbReference type="AlphaFoldDB" id="A0A645EU53"/>